<evidence type="ECO:0000313" key="1">
    <source>
        <dbReference type="EMBL" id="KAK2187493.1"/>
    </source>
</evidence>
<protein>
    <submittedName>
        <fullName evidence="1">Uncharacterized protein</fullName>
    </submittedName>
</protein>
<dbReference type="AlphaFoldDB" id="A0AAD9P3J9"/>
<comment type="caution">
    <text evidence="1">The sequence shown here is derived from an EMBL/GenBank/DDBJ whole genome shotgun (WGS) entry which is preliminary data.</text>
</comment>
<name>A0AAD9P3J9_RIDPI</name>
<dbReference type="EMBL" id="JAODUO010000163">
    <property type="protein sequence ID" value="KAK2187493.1"/>
    <property type="molecule type" value="Genomic_DNA"/>
</dbReference>
<dbReference type="Proteomes" id="UP001209878">
    <property type="component" value="Unassembled WGS sequence"/>
</dbReference>
<organism evidence="1 2">
    <name type="scientific">Ridgeia piscesae</name>
    <name type="common">Tubeworm</name>
    <dbReference type="NCBI Taxonomy" id="27915"/>
    <lineage>
        <taxon>Eukaryota</taxon>
        <taxon>Metazoa</taxon>
        <taxon>Spiralia</taxon>
        <taxon>Lophotrochozoa</taxon>
        <taxon>Annelida</taxon>
        <taxon>Polychaeta</taxon>
        <taxon>Sedentaria</taxon>
        <taxon>Canalipalpata</taxon>
        <taxon>Sabellida</taxon>
        <taxon>Siboglinidae</taxon>
        <taxon>Ridgeia</taxon>
    </lineage>
</organism>
<accession>A0AAD9P3J9</accession>
<reference evidence="1" key="1">
    <citation type="journal article" date="2023" name="Mol. Biol. Evol.">
        <title>Third-Generation Sequencing Reveals the Adaptive Role of the Epigenome in Three Deep-Sea Polychaetes.</title>
        <authorList>
            <person name="Perez M."/>
            <person name="Aroh O."/>
            <person name="Sun Y."/>
            <person name="Lan Y."/>
            <person name="Juniper S.K."/>
            <person name="Young C.R."/>
            <person name="Angers B."/>
            <person name="Qian P.Y."/>
        </authorList>
    </citation>
    <scope>NUCLEOTIDE SEQUENCE</scope>
    <source>
        <strain evidence="1">R07B-5</strain>
    </source>
</reference>
<proteinExistence type="predicted"/>
<gene>
    <name evidence="1" type="ORF">NP493_163g01020</name>
</gene>
<evidence type="ECO:0000313" key="2">
    <source>
        <dbReference type="Proteomes" id="UP001209878"/>
    </source>
</evidence>
<keyword evidence="2" id="KW-1185">Reference proteome</keyword>
<sequence>MHMSFGESVLRAWCEATALACGGTPHRRVLPFQQQRKTKGGMLRIP</sequence>